<dbReference type="AlphaFoldDB" id="A0A8H7CN41"/>
<organism evidence="3 4">
    <name type="scientific">Mycena venus</name>
    <dbReference type="NCBI Taxonomy" id="2733690"/>
    <lineage>
        <taxon>Eukaryota</taxon>
        <taxon>Fungi</taxon>
        <taxon>Dikarya</taxon>
        <taxon>Basidiomycota</taxon>
        <taxon>Agaricomycotina</taxon>
        <taxon>Agaricomycetes</taxon>
        <taxon>Agaricomycetidae</taxon>
        <taxon>Agaricales</taxon>
        <taxon>Marasmiineae</taxon>
        <taxon>Mycenaceae</taxon>
        <taxon>Mycena</taxon>
    </lineage>
</organism>
<sequence length="422" mass="47764">MPPSRNHILALLPTNHTFTRIRRQLTFRSQSGRVPACSLLPQELWDKILNLLSFWDLKSSALVCRAFVARAQMTLFRCMKVGVAHWYFDPPMITGNQLAELLARSPHLIEYICELKIRCDEETLVPIVRIPWSRLSSVSLTRDIVEEETLDLLITSLVSLPSLRAVRFGFWEANDLRKIITSCSPSVVCLGLTSLSPGTLFPSYSEVSLPKQRPSITHLELSYLSPSSPILALLLDPACPFDFSGLKNMKLECLMGGTLSAVLHPFQQTIENLEFNVWDDSESCESLNFSSFPVLSHISIGGTKETVIPLHRALERSRRNGIRTICYPNFLPFMVDLMPTFESCILAGDMPELQMVEVRPRNSWEEEDRPTSGKAPRSKKKQFVFRPPIPVPSTYSDAEWTSIIEEKMPRLVERGILVITFG</sequence>
<dbReference type="InterPro" id="IPR001810">
    <property type="entry name" value="F-box_dom"/>
</dbReference>
<protein>
    <recommendedName>
        <fullName evidence="2">F-box domain-containing protein</fullName>
    </recommendedName>
</protein>
<reference evidence="3" key="1">
    <citation type="submission" date="2020-05" db="EMBL/GenBank/DDBJ databases">
        <title>Mycena genomes resolve the evolution of fungal bioluminescence.</title>
        <authorList>
            <person name="Tsai I.J."/>
        </authorList>
    </citation>
    <scope>NUCLEOTIDE SEQUENCE</scope>
    <source>
        <strain evidence="3">CCC161011</strain>
    </source>
</reference>
<comment type="caution">
    <text evidence="3">The sequence shown here is derived from an EMBL/GenBank/DDBJ whole genome shotgun (WGS) entry which is preliminary data.</text>
</comment>
<evidence type="ECO:0000313" key="3">
    <source>
        <dbReference type="EMBL" id="KAF7341383.1"/>
    </source>
</evidence>
<feature type="domain" description="F-box" evidence="2">
    <location>
        <begin position="38"/>
        <end position="67"/>
    </location>
</feature>
<dbReference type="Pfam" id="PF00646">
    <property type="entry name" value="F-box"/>
    <property type="match status" value="1"/>
</dbReference>
<evidence type="ECO:0000259" key="2">
    <source>
        <dbReference type="Pfam" id="PF00646"/>
    </source>
</evidence>
<dbReference type="Proteomes" id="UP000620124">
    <property type="component" value="Unassembled WGS sequence"/>
</dbReference>
<feature type="region of interest" description="Disordered" evidence="1">
    <location>
        <begin position="359"/>
        <end position="380"/>
    </location>
</feature>
<accession>A0A8H7CN41</accession>
<gene>
    <name evidence="3" type="ORF">MVEN_01874800</name>
</gene>
<dbReference type="EMBL" id="JACAZI010000018">
    <property type="protein sequence ID" value="KAF7341383.1"/>
    <property type="molecule type" value="Genomic_DNA"/>
</dbReference>
<dbReference type="CDD" id="cd09917">
    <property type="entry name" value="F-box_SF"/>
    <property type="match status" value="1"/>
</dbReference>
<dbReference type="InterPro" id="IPR036047">
    <property type="entry name" value="F-box-like_dom_sf"/>
</dbReference>
<keyword evidence="4" id="KW-1185">Reference proteome</keyword>
<evidence type="ECO:0000256" key="1">
    <source>
        <dbReference type="SAM" id="MobiDB-lite"/>
    </source>
</evidence>
<dbReference type="SUPFAM" id="SSF81383">
    <property type="entry name" value="F-box domain"/>
    <property type="match status" value="1"/>
</dbReference>
<evidence type="ECO:0000313" key="4">
    <source>
        <dbReference type="Proteomes" id="UP000620124"/>
    </source>
</evidence>
<dbReference type="OrthoDB" id="2968433at2759"/>
<proteinExistence type="predicted"/>
<name>A0A8H7CN41_9AGAR</name>